<sequence>MQMAKLLLFMQSLDLIYFENKARKKARRCFFLEDPSRFRTRVVQNKKRKKELRPKVKCWKNELCSL</sequence>
<comment type="caution">
    <text evidence="1">The sequence shown here is derived from an EMBL/GenBank/DDBJ whole genome shotgun (WGS) entry which is preliminary data.</text>
</comment>
<dbReference type="AlphaFoldDB" id="D6SPV8"/>
<dbReference type="Proteomes" id="UP000005496">
    <property type="component" value="Unassembled WGS sequence"/>
</dbReference>
<evidence type="ECO:0000313" key="1">
    <source>
        <dbReference type="EMBL" id="EFI34784.1"/>
    </source>
</evidence>
<protein>
    <submittedName>
        <fullName evidence="1">Uncharacterized protein</fullName>
    </submittedName>
</protein>
<dbReference type="EMBL" id="ACJN02000002">
    <property type="protein sequence ID" value="EFI34784.1"/>
    <property type="molecule type" value="Genomic_DNA"/>
</dbReference>
<organism evidence="1 2">
    <name type="scientific">Desulfonatronospira thiodismutans ASO3-1</name>
    <dbReference type="NCBI Taxonomy" id="555779"/>
    <lineage>
        <taxon>Bacteria</taxon>
        <taxon>Pseudomonadati</taxon>
        <taxon>Thermodesulfobacteriota</taxon>
        <taxon>Desulfovibrionia</taxon>
        <taxon>Desulfovibrionales</taxon>
        <taxon>Desulfonatronovibrionaceae</taxon>
        <taxon>Desulfonatronospira</taxon>
    </lineage>
</organism>
<evidence type="ECO:0000313" key="2">
    <source>
        <dbReference type="Proteomes" id="UP000005496"/>
    </source>
</evidence>
<accession>D6SPV8</accession>
<name>D6SPV8_9BACT</name>
<keyword evidence="2" id="KW-1185">Reference proteome</keyword>
<reference evidence="1" key="1">
    <citation type="submission" date="2010-05" db="EMBL/GenBank/DDBJ databases">
        <title>The draft genome of Desulfonatronospira thiodismutans ASO3-1.</title>
        <authorList>
            <consortium name="US DOE Joint Genome Institute (JGI-PGF)"/>
            <person name="Lucas S."/>
            <person name="Copeland A."/>
            <person name="Lapidus A."/>
            <person name="Cheng J.-F."/>
            <person name="Bruce D."/>
            <person name="Goodwin L."/>
            <person name="Pitluck S."/>
            <person name="Chertkov O."/>
            <person name="Brettin T."/>
            <person name="Detter J.C."/>
            <person name="Han C."/>
            <person name="Land M.L."/>
            <person name="Hauser L."/>
            <person name="Kyrpides N."/>
            <person name="Mikhailova N."/>
            <person name="Muyzer G."/>
            <person name="Woyke T."/>
        </authorList>
    </citation>
    <scope>NUCLEOTIDE SEQUENCE [LARGE SCALE GENOMIC DNA]</scope>
    <source>
        <strain evidence="1">ASO3-1</strain>
    </source>
</reference>
<gene>
    <name evidence="1" type="ORF">Dthio_PD2161</name>
</gene>
<proteinExistence type="predicted"/>